<sequence>MSTNTRIHTIVLQPTPFCNIRCKYCYLPTRDDISTMSLDTIETTFRRVFESSYASEQITVIWHAGEPLVLPVSYYETAFQAIERLRPAGMELRHSFQTNGTLVTKEWCDLIRRWNVGVGVSIDGPRAMHDANRVTRSGKGTFDKAMRGARLLQAEGIPFHVISVLSKDALQKPEQLHSFYMEEGIRDVCFNVEESEGDHVSELMQQGRDATRLQFQQFLQTFWMLSRKTPGINFIREIDGLITRIFRPEEARVGNNQVEPLAMLNVDCKGNVGTFSPELLGYRNERYHDFLVGNVHSHTLEEMLHSPAMTAMVEDIHAGVESCRKECDYFSICGGGAPVNKLSENGTFASTQTSFCNLVQITPANLILSAFSQMEHSLTATLQRGSEVAAAA</sequence>
<feature type="domain" description="Radical SAM core" evidence="6">
    <location>
        <begin position="2"/>
        <end position="259"/>
    </location>
</feature>
<dbReference type="PANTHER" id="PTHR43273">
    <property type="entry name" value="ANAEROBIC SULFATASE-MATURATING ENZYME HOMOLOG ASLB-RELATED"/>
    <property type="match status" value="1"/>
</dbReference>
<keyword evidence="5" id="KW-0411">Iron-sulfur</keyword>
<dbReference type="AlphaFoldDB" id="A0A1G7JAI1"/>
<dbReference type="OrthoDB" id="9808591at2"/>
<evidence type="ECO:0000256" key="4">
    <source>
        <dbReference type="ARBA" id="ARBA00023004"/>
    </source>
</evidence>
<keyword evidence="4" id="KW-0408">Iron</keyword>
<dbReference type="SFLD" id="SFLDG01384">
    <property type="entry name" value="thioether_bond_formation_requi"/>
    <property type="match status" value="1"/>
</dbReference>
<dbReference type="NCBIfam" id="TIGR04261">
    <property type="entry name" value="rSAM_GlyRichRpt"/>
    <property type="match status" value="1"/>
</dbReference>
<dbReference type="Pfam" id="PF04055">
    <property type="entry name" value="Radical_SAM"/>
    <property type="match status" value="1"/>
</dbReference>
<comment type="cofactor">
    <cofactor evidence="1">
        <name>[4Fe-4S] cluster</name>
        <dbReference type="ChEBI" id="CHEBI:49883"/>
    </cofactor>
</comment>
<dbReference type="InterPro" id="IPR058240">
    <property type="entry name" value="rSAM_sf"/>
</dbReference>
<evidence type="ECO:0000313" key="7">
    <source>
        <dbReference type="EMBL" id="SDF21886.1"/>
    </source>
</evidence>
<dbReference type="SFLD" id="SFLDS00029">
    <property type="entry name" value="Radical_SAM"/>
    <property type="match status" value="1"/>
</dbReference>
<evidence type="ECO:0000256" key="3">
    <source>
        <dbReference type="ARBA" id="ARBA00022723"/>
    </source>
</evidence>
<dbReference type="RefSeq" id="WP_083344782.1">
    <property type="nucleotide sequence ID" value="NZ_LT629690.1"/>
</dbReference>
<keyword evidence="3" id="KW-0479">Metal-binding</keyword>
<dbReference type="CDD" id="cd01335">
    <property type="entry name" value="Radical_SAM"/>
    <property type="match status" value="1"/>
</dbReference>
<dbReference type="Gene3D" id="3.20.20.70">
    <property type="entry name" value="Aldolase class I"/>
    <property type="match status" value="1"/>
</dbReference>
<keyword evidence="2" id="KW-0949">S-adenosyl-L-methionine</keyword>
<dbReference type="Proteomes" id="UP000182427">
    <property type="component" value="Chromosome I"/>
</dbReference>
<name>A0A1G7JAI1_9BACT</name>
<dbReference type="PANTHER" id="PTHR43273:SF8">
    <property type="entry name" value="RADICAL SAM DOMAIN PROTEIN"/>
    <property type="match status" value="1"/>
</dbReference>
<evidence type="ECO:0000256" key="1">
    <source>
        <dbReference type="ARBA" id="ARBA00001966"/>
    </source>
</evidence>
<dbReference type="GO" id="GO:0051536">
    <property type="term" value="F:iron-sulfur cluster binding"/>
    <property type="evidence" value="ECO:0007669"/>
    <property type="project" value="UniProtKB-KW"/>
</dbReference>
<evidence type="ECO:0000256" key="5">
    <source>
        <dbReference type="ARBA" id="ARBA00023014"/>
    </source>
</evidence>
<dbReference type="InterPro" id="IPR023867">
    <property type="entry name" value="Sulphatase_maturase_rSAM"/>
</dbReference>
<reference evidence="8" key="1">
    <citation type="submission" date="2016-10" db="EMBL/GenBank/DDBJ databases">
        <authorList>
            <person name="Varghese N."/>
            <person name="Submissions S."/>
        </authorList>
    </citation>
    <scope>NUCLEOTIDE SEQUENCE [LARGE SCALE GENOMIC DNA]</scope>
    <source>
        <strain evidence="8">GAS232</strain>
    </source>
</reference>
<dbReference type="InterPro" id="IPR007197">
    <property type="entry name" value="rSAM"/>
</dbReference>
<dbReference type="EMBL" id="LT629690">
    <property type="protein sequence ID" value="SDF21886.1"/>
    <property type="molecule type" value="Genomic_DNA"/>
</dbReference>
<protein>
    <recommendedName>
        <fullName evidence="6">Radical SAM core domain-containing protein</fullName>
    </recommendedName>
</protein>
<dbReference type="SFLD" id="SFLDG01386">
    <property type="entry name" value="main_SPASM_domain-containing"/>
    <property type="match status" value="1"/>
</dbReference>
<gene>
    <name evidence="7" type="ORF">SAMN05444167_1746</name>
</gene>
<dbReference type="SFLD" id="SFLDG01072">
    <property type="entry name" value="dehydrogenase_like"/>
    <property type="match status" value="1"/>
</dbReference>
<dbReference type="InterPro" id="IPR026357">
    <property type="entry name" value="rSAM_SPASM_GrrM_OscB"/>
</dbReference>
<proteinExistence type="predicted"/>
<accession>A0A1G7JAI1</accession>
<evidence type="ECO:0000256" key="2">
    <source>
        <dbReference type="ARBA" id="ARBA00022691"/>
    </source>
</evidence>
<dbReference type="InterPro" id="IPR013785">
    <property type="entry name" value="Aldolase_TIM"/>
</dbReference>
<dbReference type="GO" id="GO:0016491">
    <property type="term" value="F:oxidoreductase activity"/>
    <property type="evidence" value="ECO:0007669"/>
    <property type="project" value="InterPro"/>
</dbReference>
<evidence type="ECO:0000259" key="6">
    <source>
        <dbReference type="PROSITE" id="PS51918"/>
    </source>
</evidence>
<dbReference type="SFLD" id="SFLDG01067">
    <property type="entry name" value="SPASM/twitch_domain_containing"/>
    <property type="match status" value="1"/>
</dbReference>
<organism evidence="7 8">
    <name type="scientific">Terriglobus roseus</name>
    <dbReference type="NCBI Taxonomy" id="392734"/>
    <lineage>
        <taxon>Bacteria</taxon>
        <taxon>Pseudomonadati</taxon>
        <taxon>Acidobacteriota</taxon>
        <taxon>Terriglobia</taxon>
        <taxon>Terriglobales</taxon>
        <taxon>Acidobacteriaceae</taxon>
        <taxon>Terriglobus</taxon>
    </lineage>
</organism>
<dbReference type="PROSITE" id="PS51918">
    <property type="entry name" value="RADICAL_SAM"/>
    <property type="match status" value="1"/>
</dbReference>
<dbReference type="GO" id="GO:0046872">
    <property type="term" value="F:metal ion binding"/>
    <property type="evidence" value="ECO:0007669"/>
    <property type="project" value="UniProtKB-KW"/>
</dbReference>
<evidence type="ECO:0000313" key="8">
    <source>
        <dbReference type="Proteomes" id="UP000182427"/>
    </source>
</evidence>
<keyword evidence="8" id="KW-1185">Reference proteome</keyword>
<dbReference type="SUPFAM" id="SSF102114">
    <property type="entry name" value="Radical SAM enzymes"/>
    <property type="match status" value="1"/>
</dbReference>